<name>A0AA39Q348_9AGAR</name>
<organism evidence="1 2">
    <name type="scientific">Armillaria luteobubalina</name>
    <dbReference type="NCBI Taxonomy" id="153913"/>
    <lineage>
        <taxon>Eukaryota</taxon>
        <taxon>Fungi</taxon>
        <taxon>Dikarya</taxon>
        <taxon>Basidiomycota</taxon>
        <taxon>Agaricomycotina</taxon>
        <taxon>Agaricomycetes</taxon>
        <taxon>Agaricomycetidae</taxon>
        <taxon>Agaricales</taxon>
        <taxon>Marasmiineae</taxon>
        <taxon>Physalacriaceae</taxon>
        <taxon>Armillaria</taxon>
    </lineage>
</organism>
<dbReference type="Proteomes" id="UP001175228">
    <property type="component" value="Unassembled WGS sequence"/>
</dbReference>
<comment type="caution">
    <text evidence="1">The sequence shown here is derived from an EMBL/GenBank/DDBJ whole genome shotgun (WGS) entry which is preliminary data.</text>
</comment>
<proteinExistence type="predicted"/>
<reference evidence="1" key="1">
    <citation type="submission" date="2023-06" db="EMBL/GenBank/DDBJ databases">
        <authorList>
            <consortium name="Lawrence Berkeley National Laboratory"/>
            <person name="Ahrendt S."/>
            <person name="Sahu N."/>
            <person name="Indic B."/>
            <person name="Wong-Bajracharya J."/>
            <person name="Merenyi Z."/>
            <person name="Ke H.-M."/>
            <person name="Monk M."/>
            <person name="Kocsube S."/>
            <person name="Drula E."/>
            <person name="Lipzen A."/>
            <person name="Balint B."/>
            <person name="Henrissat B."/>
            <person name="Andreopoulos B."/>
            <person name="Martin F.M."/>
            <person name="Harder C.B."/>
            <person name="Rigling D."/>
            <person name="Ford K.L."/>
            <person name="Foster G.D."/>
            <person name="Pangilinan J."/>
            <person name="Papanicolaou A."/>
            <person name="Barry K."/>
            <person name="LaButti K."/>
            <person name="Viragh M."/>
            <person name="Koriabine M."/>
            <person name="Yan M."/>
            <person name="Riley R."/>
            <person name="Champramary S."/>
            <person name="Plett K.L."/>
            <person name="Tsai I.J."/>
            <person name="Slot J."/>
            <person name="Sipos G."/>
            <person name="Plett J."/>
            <person name="Nagy L.G."/>
            <person name="Grigoriev I.V."/>
        </authorList>
    </citation>
    <scope>NUCLEOTIDE SEQUENCE</scope>
    <source>
        <strain evidence="1">HWK02</strain>
    </source>
</reference>
<evidence type="ECO:0000313" key="2">
    <source>
        <dbReference type="Proteomes" id="UP001175228"/>
    </source>
</evidence>
<sequence length="142" mass="15839">MTSAHPPQHLLLVHLAPMAVLQNPKPKVKWRHVGWNSHSIELYTDTTDIPPAHRCHHHHSWSFAGPSTGSLSVKHSFICLPVSLQKQKMTAARTFQDLPDLVPGSNDIEDQDTFAPHEEYHLDPDAYALAMVGDVDDIVMAP</sequence>
<evidence type="ECO:0000313" key="1">
    <source>
        <dbReference type="EMBL" id="KAK0493943.1"/>
    </source>
</evidence>
<keyword evidence="2" id="KW-1185">Reference proteome</keyword>
<dbReference type="AlphaFoldDB" id="A0AA39Q348"/>
<accession>A0AA39Q348</accession>
<protein>
    <submittedName>
        <fullName evidence="1">Uncharacterized protein</fullName>
    </submittedName>
</protein>
<dbReference type="EMBL" id="JAUEPU010000022">
    <property type="protein sequence ID" value="KAK0493943.1"/>
    <property type="molecule type" value="Genomic_DNA"/>
</dbReference>
<gene>
    <name evidence="1" type="ORF">EDD18DRAFT_1355858</name>
</gene>